<keyword evidence="2" id="KW-1185">Reference proteome</keyword>
<sequence>MQPNNADEWKERLIGKTILGEDEETTLSSSETFNELELPKPYRLLAPGSIMTRDFNPNRLNVFIDEEKVVTNVYYC</sequence>
<reference evidence="1 2" key="1">
    <citation type="submission" date="2024-04" db="EMBL/GenBank/DDBJ databases">
        <title>Symmetric and asymmetric DNA N6-adenine methylation regulates different biological responses in Mucorales.</title>
        <authorList>
            <consortium name="Lawrence Berkeley National Laboratory"/>
            <person name="Lax C."/>
            <person name="Mondo S.J."/>
            <person name="Osorio-Concepcion M."/>
            <person name="Muszewska A."/>
            <person name="Corrochano-Luque M."/>
            <person name="Gutierrez G."/>
            <person name="Riley R."/>
            <person name="Lipzen A."/>
            <person name="Guo J."/>
            <person name="Hundley H."/>
            <person name="Amirebrahimi M."/>
            <person name="Ng V."/>
            <person name="Lorenzo-Gutierrez D."/>
            <person name="Binder U."/>
            <person name="Yang J."/>
            <person name="Song Y."/>
            <person name="Canovas D."/>
            <person name="Navarro E."/>
            <person name="Freitag M."/>
            <person name="Gabaldon T."/>
            <person name="Grigoriev I.V."/>
            <person name="Corrochano L.M."/>
            <person name="Nicolas F.E."/>
            <person name="Garre V."/>
        </authorList>
    </citation>
    <scope>NUCLEOTIDE SEQUENCE [LARGE SCALE GENOMIC DNA]</scope>
    <source>
        <strain evidence="1 2">L51</strain>
    </source>
</reference>
<dbReference type="Gene3D" id="3.30.10.10">
    <property type="entry name" value="Trypsin Inhibitor V, subunit A"/>
    <property type="match status" value="1"/>
</dbReference>
<gene>
    <name evidence="1" type="ORF">J3Q64DRAFT_1768186</name>
</gene>
<dbReference type="PANTHER" id="PTHR39600">
    <property type="entry name" value="PEPTIDASE INHIBITOR I78 FAMILY PROTEIN"/>
    <property type="match status" value="1"/>
</dbReference>
<evidence type="ECO:0000313" key="1">
    <source>
        <dbReference type="EMBL" id="KAL0077544.1"/>
    </source>
</evidence>
<dbReference type="Proteomes" id="UP001448207">
    <property type="component" value="Unassembled WGS sequence"/>
</dbReference>
<comment type="caution">
    <text evidence="1">The sequence shown here is derived from an EMBL/GenBank/DDBJ whole genome shotgun (WGS) entry which is preliminary data.</text>
</comment>
<dbReference type="Pfam" id="PF11720">
    <property type="entry name" value="Inhibitor_I78"/>
    <property type="match status" value="1"/>
</dbReference>
<dbReference type="InterPro" id="IPR021719">
    <property type="entry name" value="Prot_inh_I78"/>
</dbReference>
<dbReference type="EMBL" id="JBCLYO010000027">
    <property type="protein sequence ID" value="KAL0077544.1"/>
    <property type="molecule type" value="Genomic_DNA"/>
</dbReference>
<dbReference type="PANTHER" id="PTHR39600:SF1">
    <property type="entry name" value="PEPTIDASE INHIBITOR I78 FAMILY PROTEIN"/>
    <property type="match status" value="1"/>
</dbReference>
<protein>
    <submittedName>
        <fullName evidence="1">Uncharacterized protein</fullName>
    </submittedName>
</protein>
<proteinExistence type="predicted"/>
<accession>A0ABR3ALX3</accession>
<name>A0ABR3ALX3_PHYBL</name>
<evidence type="ECO:0000313" key="2">
    <source>
        <dbReference type="Proteomes" id="UP001448207"/>
    </source>
</evidence>
<organism evidence="1 2">
    <name type="scientific">Phycomyces blakesleeanus</name>
    <dbReference type="NCBI Taxonomy" id="4837"/>
    <lineage>
        <taxon>Eukaryota</taxon>
        <taxon>Fungi</taxon>
        <taxon>Fungi incertae sedis</taxon>
        <taxon>Mucoromycota</taxon>
        <taxon>Mucoromycotina</taxon>
        <taxon>Mucoromycetes</taxon>
        <taxon>Mucorales</taxon>
        <taxon>Phycomycetaceae</taxon>
        <taxon>Phycomyces</taxon>
    </lineage>
</organism>